<accession>A0A9P8MMF5</accession>
<evidence type="ECO:0000256" key="5">
    <source>
        <dbReference type="SAM" id="MobiDB-lite"/>
    </source>
</evidence>
<dbReference type="RefSeq" id="XP_044714588.1">
    <property type="nucleotide sequence ID" value="XM_044870292.1"/>
</dbReference>
<feature type="transmembrane region" description="Helical" evidence="6">
    <location>
        <begin position="361"/>
        <end position="381"/>
    </location>
</feature>
<feature type="transmembrane region" description="Helical" evidence="6">
    <location>
        <begin position="238"/>
        <end position="264"/>
    </location>
</feature>
<evidence type="ECO:0000313" key="8">
    <source>
        <dbReference type="Proteomes" id="UP000824596"/>
    </source>
</evidence>
<name>A0A9P8MMF5_9HYPO</name>
<dbReference type="PANTHER" id="PTHR23501">
    <property type="entry name" value="MAJOR FACILITATOR SUPERFAMILY"/>
    <property type="match status" value="1"/>
</dbReference>
<feature type="transmembrane region" description="Helical" evidence="6">
    <location>
        <begin position="149"/>
        <end position="165"/>
    </location>
</feature>
<dbReference type="SUPFAM" id="SSF103473">
    <property type="entry name" value="MFS general substrate transporter"/>
    <property type="match status" value="2"/>
</dbReference>
<keyword evidence="3 6" id="KW-1133">Transmembrane helix</keyword>
<feature type="transmembrane region" description="Helical" evidence="6">
    <location>
        <begin position="120"/>
        <end position="137"/>
    </location>
</feature>
<dbReference type="EMBL" id="JAIZPD010000023">
    <property type="protein sequence ID" value="KAH0957074.1"/>
    <property type="molecule type" value="Genomic_DNA"/>
</dbReference>
<feature type="transmembrane region" description="Helical" evidence="6">
    <location>
        <begin position="78"/>
        <end position="100"/>
    </location>
</feature>
<evidence type="ECO:0000256" key="3">
    <source>
        <dbReference type="ARBA" id="ARBA00022989"/>
    </source>
</evidence>
<feature type="transmembrane region" description="Helical" evidence="6">
    <location>
        <begin position="401"/>
        <end position="420"/>
    </location>
</feature>
<feature type="transmembrane region" description="Helical" evidence="6">
    <location>
        <begin position="323"/>
        <end position="341"/>
    </location>
</feature>
<evidence type="ECO:0000256" key="2">
    <source>
        <dbReference type="ARBA" id="ARBA00022692"/>
    </source>
</evidence>
<dbReference type="InterPro" id="IPR011701">
    <property type="entry name" value="MFS"/>
</dbReference>
<comment type="caution">
    <text evidence="7">The sequence shown here is derived from an EMBL/GenBank/DDBJ whole genome shotgun (WGS) entry which is preliminary data.</text>
</comment>
<keyword evidence="8" id="KW-1185">Reference proteome</keyword>
<evidence type="ECO:0000256" key="6">
    <source>
        <dbReference type="SAM" id="Phobius"/>
    </source>
</evidence>
<organism evidence="7 8">
    <name type="scientific">Hirsutella rhossiliensis</name>
    <dbReference type="NCBI Taxonomy" id="111463"/>
    <lineage>
        <taxon>Eukaryota</taxon>
        <taxon>Fungi</taxon>
        <taxon>Dikarya</taxon>
        <taxon>Ascomycota</taxon>
        <taxon>Pezizomycotina</taxon>
        <taxon>Sordariomycetes</taxon>
        <taxon>Hypocreomycetidae</taxon>
        <taxon>Hypocreales</taxon>
        <taxon>Ophiocordycipitaceae</taxon>
        <taxon>Hirsutella</taxon>
    </lineage>
</organism>
<dbReference type="GO" id="GO:0005886">
    <property type="term" value="C:plasma membrane"/>
    <property type="evidence" value="ECO:0007669"/>
    <property type="project" value="TreeGrafter"/>
</dbReference>
<protein>
    <submittedName>
        <fullName evidence="7">Major facilitator superfamily domain-containing protein</fullName>
    </submittedName>
</protein>
<dbReference type="Proteomes" id="UP000824596">
    <property type="component" value="Unassembled WGS sequence"/>
</dbReference>
<evidence type="ECO:0000256" key="4">
    <source>
        <dbReference type="ARBA" id="ARBA00023136"/>
    </source>
</evidence>
<dbReference type="PANTHER" id="PTHR23501:SF107">
    <property type="entry name" value="TRANSPORTER, PUTATIVE (AFU_ORTHOLOGUE AFUA_7G04730)-RELATED"/>
    <property type="match status" value="1"/>
</dbReference>
<feature type="transmembrane region" description="Helical" evidence="6">
    <location>
        <begin position="427"/>
        <end position="446"/>
    </location>
</feature>
<dbReference type="GO" id="GO:0022857">
    <property type="term" value="F:transmembrane transporter activity"/>
    <property type="evidence" value="ECO:0007669"/>
    <property type="project" value="InterPro"/>
</dbReference>
<sequence>MGVSTPPNLAGGIGQRTSDELASAERYTEIKANPEPHSNEVFASHHTAGSGDAPGSDDEAFQRGVQRVRAMTTIWSKWTLVSTLVLLYLIEFVGTLYVYVDLTLNPYITSSFGKHGLLNIGNILSSIISGCTPLALAKVIDIWGRIEGFLAMLLVCLLGMIMKAVCQNVETYIAAHVLYRTGYIGMTYVVGVLVSDMTTLRNRMIMLGINETPRIASTFAGPAIAQLFYTNLNFRWAFGAFAIILAGCSVPAIILMTFMICKASKQGVLRNRRSSERTWYQSTKHYIIELDLVGILLIAAALSSLLLPFSLARYAPQGWSTPYIIVMVVLGVVLFVLFYLWESKLAPTQFLAFEFLKQGTIIGSCLLTGIMFLSNFCWNGYFGSYLQVVHRQSITNANYILNAYSLTSTVFAPIIGALISWTGNFKWAAFCGVPLMLLGTALIIPLRSPDAAIGVLALTQVLVGLGASFFMVCSSIAIMAPVTHQQIAAVNALSGLFRGVGSSIGYAIAGGIWNNMLPTELYNRLPEPMKNQSKTIFGDIVLQMSFPDGSPEREAVVGAYSHVMRLMVIAGACFMPLCLLSIICWRNINVKKLEEVHGKQTKGTVF</sequence>
<dbReference type="InterPro" id="IPR036259">
    <property type="entry name" value="MFS_trans_sf"/>
</dbReference>
<dbReference type="Gene3D" id="1.20.1250.20">
    <property type="entry name" value="MFS general substrate transporter like domains"/>
    <property type="match status" value="2"/>
</dbReference>
<proteinExistence type="predicted"/>
<comment type="subcellular location">
    <subcellularLocation>
        <location evidence="1">Membrane</location>
        <topology evidence="1">Multi-pass membrane protein</topology>
    </subcellularLocation>
</comment>
<feature type="transmembrane region" description="Helical" evidence="6">
    <location>
        <begin position="215"/>
        <end position="232"/>
    </location>
</feature>
<gene>
    <name evidence="7" type="ORF">HRG_11822</name>
</gene>
<evidence type="ECO:0000313" key="7">
    <source>
        <dbReference type="EMBL" id="KAH0957074.1"/>
    </source>
</evidence>
<dbReference type="Pfam" id="PF07690">
    <property type="entry name" value="MFS_1"/>
    <property type="match status" value="1"/>
</dbReference>
<feature type="transmembrane region" description="Helical" evidence="6">
    <location>
        <begin position="452"/>
        <end position="480"/>
    </location>
</feature>
<keyword evidence="4 6" id="KW-0472">Membrane</keyword>
<dbReference type="OrthoDB" id="4078873at2759"/>
<reference evidence="7" key="1">
    <citation type="submission" date="2021-09" db="EMBL/GenBank/DDBJ databases">
        <title>A high-quality genome of the endoparasitic fungus Hirsutella rhossiliensis with a comparison of Hirsutella genomes reveals transposable elements contributing to genome size variation.</title>
        <authorList>
            <person name="Lin R."/>
            <person name="Jiao Y."/>
            <person name="Sun X."/>
            <person name="Ling J."/>
            <person name="Xie B."/>
            <person name="Cheng X."/>
        </authorList>
    </citation>
    <scope>NUCLEOTIDE SEQUENCE</scope>
    <source>
        <strain evidence="7">HR02</strain>
    </source>
</reference>
<feature type="transmembrane region" description="Helical" evidence="6">
    <location>
        <begin position="177"/>
        <end position="194"/>
    </location>
</feature>
<dbReference type="AlphaFoldDB" id="A0A9P8MMF5"/>
<dbReference type="GeneID" id="68360950"/>
<feature type="region of interest" description="Disordered" evidence="5">
    <location>
        <begin position="32"/>
        <end position="58"/>
    </location>
</feature>
<feature type="transmembrane region" description="Helical" evidence="6">
    <location>
        <begin position="492"/>
        <end position="513"/>
    </location>
</feature>
<feature type="transmembrane region" description="Helical" evidence="6">
    <location>
        <begin position="563"/>
        <end position="585"/>
    </location>
</feature>
<evidence type="ECO:0000256" key="1">
    <source>
        <dbReference type="ARBA" id="ARBA00004141"/>
    </source>
</evidence>
<keyword evidence="2 6" id="KW-0812">Transmembrane</keyword>
<feature type="transmembrane region" description="Helical" evidence="6">
    <location>
        <begin position="285"/>
        <end position="311"/>
    </location>
</feature>